<reference evidence="6 7" key="1">
    <citation type="submission" date="2010-06" db="EMBL/GenBank/DDBJ databases">
        <title>Complete sequence chromosome of Methanohalobium evestigatum Z-7303.</title>
        <authorList>
            <consortium name="US DOE Joint Genome Institute"/>
            <person name="Lucas S."/>
            <person name="Copeland A."/>
            <person name="Lapidus A."/>
            <person name="Cheng J.-F."/>
            <person name="Bruce D."/>
            <person name="Goodwin L."/>
            <person name="Pitluck S."/>
            <person name="Saunders E."/>
            <person name="Detter J.C."/>
            <person name="Han C."/>
            <person name="Tapia R."/>
            <person name="Land M."/>
            <person name="Hauser L."/>
            <person name="Kyrpides N."/>
            <person name="Mikhailova N."/>
            <person name="Sieprawska-Lupa M."/>
            <person name="Whitman W.B."/>
            <person name="Anderson I."/>
            <person name="Woyke T."/>
        </authorList>
    </citation>
    <scope>NUCLEOTIDE SEQUENCE [LARGE SCALE GENOMIC DNA]</scope>
    <source>
        <strain evidence="7">ATCC BAA-1072 / DSM 3721 / NBRC 107634 / OCM 161 / Z-7303</strain>
    </source>
</reference>
<evidence type="ECO:0000256" key="4">
    <source>
        <dbReference type="ARBA" id="ARBA00022801"/>
    </source>
</evidence>
<dbReference type="PANTHER" id="PTHR46470">
    <property type="entry name" value="N-ACYLNEURAMINATE-9-PHOSPHATASE"/>
    <property type="match status" value="1"/>
</dbReference>
<comment type="similarity">
    <text evidence="2">Belongs to the HAD-like hydrolase superfamily.</text>
</comment>
<dbReference type="SUPFAM" id="SSF56784">
    <property type="entry name" value="HAD-like"/>
    <property type="match status" value="1"/>
</dbReference>
<keyword evidence="7" id="KW-1185">Reference proteome</keyword>
<dbReference type="GO" id="GO:0044281">
    <property type="term" value="P:small molecule metabolic process"/>
    <property type="evidence" value="ECO:0007669"/>
    <property type="project" value="UniProtKB-ARBA"/>
</dbReference>
<dbReference type="NCBIfam" id="TIGR01549">
    <property type="entry name" value="HAD-SF-IA-v1"/>
    <property type="match status" value="1"/>
</dbReference>
<sequence>MFKRGKVKGIIFDCYKTLIDIETDEDSLETYDIVSKWLLYYGVQISPEKLKGEYKKKISKSFELSEQDYPEVKVEDIFSEICQENAIWDIDEEILGIETARLFRAASIQNIGTYSESLELLEIFEDYPKCIVSNAQRVFSELELKYLGLYKYFDFVIFSSDFGYKKPDERLFKIAQKRLDINPEEILSIGDTTENDVEPPQKLGMRGVHIEEAWKLTTAFKHLF</sequence>
<dbReference type="OrthoDB" id="27736at2157"/>
<dbReference type="InterPro" id="IPR036412">
    <property type="entry name" value="HAD-like_sf"/>
</dbReference>
<proteinExistence type="inferred from homology"/>
<evidence type="ECO:0000313" key="6">
    <source>
        <dbReference type="EMBL" id="ADI73492.1"/>
    </source>
</evidence>
<dbReference type="InterPro" id="IPR006439">
    <property type="entry name" value="HAD-SF_hydro_IA"/>
</dbReference>
<dbReference type="RefSeq" id="WP_013194060.1">
    <property type="nucleotide sequence ID" value="NC_014253.1"/>
</dbReference>
<evidence type="ECO:0000256" key="3">
    <source>
        <dbReference type="ARBA" id="ARBA00022723"/>
    </source>
</evidence>
<dbReference type="InterPro" id="IPR023198">
    <property type="entry name" value="PGP-like_dom2"/>
</dbReference>
<dbReference type="GeneID" id="9346205"/>
<comment type="cofactor">
    <cofactor evidence="1">
        <name>Mg(2+)</name>
        <dbReference type="ChEBI" id="CHEBI:18420"/>
    </cofactor>
</comment>
<evidence type="ECO:0000313" key="7">
    <source>
        <dbReference type="Proteomes" id="UP000000391"/>
    </source>
</evidence>
<protein>
    <submittedName>
        <fullName evidence="6">HAD-superfamily hydrolase, subfamily IA, variant 1</fullName>
    </submittedName>
</protein>
<dbReference type="SFLD" id="SFLDS00003">
    <property type="entry name" value="Haloacid_Dehalogenase"/>
    <property type="match status" value="1"/>
</dbReference>
<evidence type="ECO:0000256" key="5">
    <source>
        <dbReference type="ARBA" id="ARBA00022842"/>
    </source>
</evidence>
<keyword evidence="5" id="KW-0460">Magnesium</keyword>
<organism evidence="6 7">
    <name type="scientific">Methanohalobium evestigatum (strain ATCC BAA-1072 / DSM 3721 / NBRC 107634 / OCM 161 / Z-7303)</name>
    <dbReference type="NCBI Taxonomy" id="644295"/>
    <lineage>
        <taxon>Archaea</taxon>
        <taxon>Methanobacteriati</taxon>
        <taxon>Methanobacteriota</taxon>
        <taxon>Stenosarchaea group</taxon>
        <taxon>Methanomicrobia</taxon>
        <taxon>Methanosarcinales</taxon>
        <taxon>Methanosarcinaceae</taxon>
        <taxon>Methanohalobium</taxon>
    </lineage>
</organism>
<evidence type="ECO:0000256" key="1">
    <source>
        <dbReference type="ARBA" id="ARBA00001946"/>
    </source>
</evidence>
<dbReference type="Gene3D" id="3.40.50.1000">
    <property type="entry name" value="HAD superfamily/HAD-like"/>
    <property type="match status" value="1"/>
</dbReference>
<evidence type="ECO:0000256" key="2">
    <source>
        <dbReference type="ARBA" id="ARBA00007958"/>
    </source>
</evidence>
<name>D7E8F0_METEZ</name>
<dbReference type="GO" id="GO:0016791">
    <property type="term" value="F:phosphatase activity"/>
    <property type="evidence" value="ECO:0007669"/>
    <property type="project" value="TreeGrafter"/>
</dbReference>
<gene>
    <name evidence="6" type="ordered locus">Metev_0583</name>
</gene>
<dbReference type="AlphaFoldDB" id="D7E8F0"/>
<dbReference type="Proteomes" id="UP000000391">
    <property type="component" value="Chromosome"/>
</dbReference>
<keyword evidence="4 6" id="KW-0378">Hydrolase</keyword>
<dbReference type="PANTHER" id="PTHR46470:SF2">
    <property type="entry name" value="GLYCERALDEHYDE 3-PHOSPHATE PHOSPHATASE"/>
    <property type="match status" value="1"/>
</dbReference>
<dbReference type="KEGG" id="mev:Metev_0583"/>
<dbReference type="EMBL" id="CP002069">
    <property type="protein sequence ID" value="ADI73492.1"/>
    <property type="molecule type" value="Genomic_DNA"/>
</dbReference>
<dbReference type="NCBIfam" id="TIGR01509">
    <property type="entry name" value="HAD-SF-IA-v3"/>
    <property type="match status" value="1"/>
</dbReference>
<dbReference type="SFLD" id="SFLDG01129">
    <property type="entry name" value="C1.5:_HAD__Beta-PGM__Phosphata"/>
    <property type="match status" value="1"/>
</dbReference>
<dbReference type="PRINTS" id="PR00413">
    <property type="entry name" value="HADHALOGNASE"/>
</dbReference>
<dbReference type="STRING" id="644295.Metev_0583"/>
<dbReference type="HOGENOM" id="CLU_045011_8_6_2"/>
<keyword evidence="3" id="KW-0479">Metal-binding</keyword>
<dbReference type="Pfam" id="PF00702">
    <property type="entry name" value="Hydrolase"/>
    <property type="match status" value="1"/>
</dbReference>
<dbReference type="InterPro" id="IPR023214">
    <property type="entry name" value="HAD_sf"/>
</dbReference>
<dbReference type="Gene3D" id="1.10.150.240">
    <property type="entry name" value="Putative phosphatase, domain 2"/>
    <property type="match status" value="1"/>
</dbReference>
<dbReference type="InterPro" id="IPR051400">
    <property type="entry name" value="HAD-like_hydrolase"/>
</dbReference>
<accession>D7E8F0</accession>
<dbReference type="GO" id="GO:0046872">
    <property type="term" value="F:metal ion binding"/>
    <property type="evidence" value="ECO:0007669"/>
    <property type="project" value="UniProtKB-KW"/>
</dbReference>